<keyword evidence="7" id="KW-0413">Isomerase</keyword>
<dbReference type="HOGENOM" id="CLU_034906_2_0_2"/>
<evidence type="ECO:0000313" key="10">
    <source>
        <dbReference type="Proteomes" id="UP000005233"/>
    </source>
</evidence>
<dbReference type="OrthoDB" id="52918at2157"/>
<comment type="similarity">
    <text evidence="4">Belongs to the BPG-independent phosphoglycerate mutase family. A-PGAM subfamily.</text>
</comment>
<dbReference type="GO" id="GO:0004619">
    <property type="term" value="F:phosphoglycerate mutase activity"/>
    <property type="evidence" value="ECO:0007669"/>
    <property type="project" value="UniProtKB-EC"/>
</dbReference>
<keyword evidence="10" id="KW-1185">Reference proteome</keyword>
<evidence type="ECO:0000313" key="9">
    <source>
        <dbReference type="EMBL" id="AFC99759.1"/>
    </source>
</evidence>
<dbReference type="GeneID" id="11971127"/>
<dbReference type="InterPro" id="IPR004456">
    <property type="entry name" value="Pglycerate_mutase_ApgM"/>
</dbReference>
<comment type="function">
    <text evidence="2">Catalyzes the interconversion of 2-phosphoglycerate and 3-phosphoglycerate.</text>
</comment>
<evidence type="ECO:0000256" key="3">
    <source>
        <dbReference type="ARBA" id="ARBA00004798"/>
    </source>
</evidence>
<dbReference type="eggNOG" id="arCOG01696">
    <property type="taxonomic scope" value="Archaea"/>
</dbReference>
<evidence type="ECO:0000256" key="1">
    <source>
        <dbReference type="ARBA" id="ARBA00000370"/>
    </source>
</evidence>
<comment type="catalytic activity">
    <reaction evidence="1">
        <text>(2R)-2-phosphoglycerate = (2R)-3-phosphoglycerate</text>
        <dbReference type="Rhea" id="RHEA:15901"/>
        <dbReference type="ChEBI" id="CHEBI:58272"/>
        <dbReference type="ChEBI" id="CHEBI:58289"/>
        <dbReference type="EC" id="5.4.2.12"/>
    </reaction>
</comment>
<organism evidence="9 10">
    <name type="scientific">Methanocella conradii (strain DSM 24694 / JCM 17849 / CGMCC 1.5162 / HZ254)</name>
    <dbReference type="NCBI Taxonomy" id="1041930"/>
    <lineage>
        <taxon>Archaea</taxon>
        <taxon>Methanobacteriati</taxon>
        <taxon>Methanobacteriota</taxon>
        <taxon>Stenosarchaea group</taxon>
        <taxon>Methanomicrobia</taxon>
        <taxon>Methanocellales</taxon>
        <taxon>Methanocellaceae</taxon>
        <taxon>Methanocella</taxon>
    </lineage>
</organism>
<dbReference type="PIRSF" id="PIRSF006392">
    <property type="entry name" value="IPGAM_arch"/>
    <property type="match status" value="1"/>
</dbReference>
<evidence type="ECO:0000256" key="4">
    <source>
        <dbReference type="ARBA" id="ARBA00005524"/>
    </source>
</evidence>
<keyword evidence="6" id="KW-0324">Glycolysis</keyword>
<dbReference type="NCBIfam" id="TIGR02535">
    <property type="entry name" value="hyp_Hser_kinase"/>
    <property type="match status" value="1"/>
</dbReference>
<dbReference type="UniPathway" id="UPA00109">
    <property type="reaction ID" value="UER00186"/>
</dbReference>
<dbReference type="Gene3D" id="3.30.70.2130">
    <property type="entry name" value="Metalloenzyme domain"/>
    <property type="match status" value="1"/>
</dbReference>
<dbReference type="Pfam" id="PF01676">
    <property type="entry name" value="Metalloenzyme"/>
    <property type="match status" value="1"/>
</dbReference>
<dbReference type="Proteomes" id="UP000005233">
    <property type="component" value="Chromosome"/>
</dbReference>
<dbReference type="InterPro" id="IPR042253">
    <property type="entry name" value="Pglycerate_mutase_ApgM_sf"/>
</dbReference>
<dbReference type="Gene3D" id="3.40.720.10">
    <property type="entry name" value="Alkaline Phosphatase, subunit A"/>
    <property type="match status" value="1"/>
</dbReference>
<dbReference type="AlphaFoldDB" id="H8I5U2"/>
<reference evidence="9 10" key="1">
    <citation type="journal article" date="2012" name="J. Bacteriol.">
        <title>Complete genome sequence of a thermophilic methanogen, Methanocella conradii HZ254, isolated from Chinese rice field soil.</title>
        <authorList>
            <person name="Lu Z."/>
            <person name="Lu Y."/>
        </authorList>
    </citation>
    <scope>NUCLEOTIDE SEQUENCE [LARGE SCALE GENOMIC DNA]</scope>
    <source>
        <strain evidence="10">DSM 24694 / JCM 17849 / CGMCC 1.5162 / HZ254</strain>
    </source>
</reference>
<dbReference type="RefSeq" id="WP_014405597.1">
    <property type="nucleotide sequence ID" value="NC_017034.1"/>
</dbReference>
<dbReference type="GO" id="GO:0046872">
    <property type="term" value="F:metal ion binding"/>
    <property type="evidence" value="ECO:0007669"/>
    <property type="project" value="InterPro"/>
</dbReference>
<dbReference type="SUPFAM" id="SSF53649">
    <property type="entry name" value="Alkaline phosphatase-like"/>
    <property type="match status" value="1"/>
</dbReference>
<protein>
    <recommendedName>
        <fullName evidence="5">phosphoglycerate mutase (2,3-diphosphoglycerate-independent)</fullName>
        <ecNumber evidence="5">5.4.2.12</ecNumber>
    </recommendedName>
</protein>
<dbReference type="PANTHER" id="PTHR31209">
    <property type="entry name" value="COFACTOR-INDEPENDENT PHOSPHOGLYCERATE MUTASE"/>
    <property type="match status" value="1"/>
</dbReference>
<dbReference type="NCBIfam" id="NF003242">
    <property type="entry name" value="PRK04200.1"/>
    <property type="match status" value="1"/>
</dbReference>
<evidence type="ECO:0000256" key="7">
    <source>
        <dbReference type="ARBA" id="ARBA00023235"/>
    </source>
</evidence>
<comment type="pathway">
    <text evidence="3">Carbohydrate degradation; glycolysis; pyruvate from D-glyceraldehyde 3-phosphate: step 3/5.</text>
</comment>
<gene>
    <name evidence="9" type="primary">gpmA-1</name>
    <name evidence="9" type="ordered locus">Mtc_1004</name>
</gene>
<name>H8I5U2_METCZ</name>
<dbReference type="Pfam" id="PF10143">
    <property type="entry name" value="PhosphMutase"/>
    <property type="match status" value="1"/>
</dbReference>
<dbReference type="GO" id="GO:0006096">
    <property type="term" value="P:glycolytic process"/>
    <property type="evidence" value="ECO:0007669"/>
    <property type="project" value="UniProtKB-UniPathway"/>
</dbReference>
<dbReference type="InterPro" id="IPR006124">
    <property type="entry name" value="Metalloenzyme"/>
</dbReference>
<evidence type="ECO:0000256" key="5">
    <source>
        <dbReference type="ARBA" id="ARBA00012026"/>
    </source>
</evidence>
<evidence type="ECO:0000256" key="6">
    <source>
        <dbReference type="ARBA" id="ARBA00023152"/>
    </source>
</evidence>
<dbReference type="NCBIfam" id="TIGR00306">
    <property type="entry name" value="apgM"/>
    <property type="match status" value="1"/>
</dbReference>
<evidence type="ECO:0000259" key="8">
    <source>
        <dbReference type="Pfam" id="PF01676"/>
    </source>
</evidence>
<dbReference type="InterPro" id="IPR023665">
    <property type="entry name" value="ApgAM_prokaryotes"/>
</dbReference>
<dbReference type="KEGG" id="mez:Mtc_1004"/>
<accession>H8I5U2</accession>
<proteinExistence type="inferred from homology"/>
<evidence type="ECO:0000256" key="2">
    <source>
        <dbReference type="ARBA" id="ARBA00002315"/>
    </source>
</evidence>
<dbReference type="PANTHER" id="PTHR31209:SF4">
    <property type="entry name" value="2,3-BISPHOSPHOGLYCERATE-INDEPENDENT PHOSPHOGLYCERATE MUTASE"/>
    <property type="match status" value="1"/>
</dbReference>
<dbReference type="CDD" id="cd16011">
    <property type="entry name" value="iPGM_like"/>
    <property type="match status" value="1"/>
</dbReference>
<feature type="domain" description="Metalloenzyme" evidence="8">
    <location>
        <begin position="1"/>
        <end position="361"/>
    </location>
</feature>
<dbReference type="EMBL" id="CP003243">
    <property type="protein sequence ID" value="AFC99759.1"/>
    <property type="molecule type" value="Genomic_DNA"/>
</dbReference>
<sequence>MKYAVILGDGMSDYPVKELNGKTPLMCANKPNMDFMARHARHYGLCQTTVEGLPAGSDVANMAALGYDPARYYNGRGPLEAMSMGVRLKPDDVAFRCNLITIKDGAIFDYSAGHVTSEEAAELIAYLDEAMGGNGVKFYPGVSYRHLLVLRKGAGAICDAPHDYVGEPVDAHMPRGDGHELLAELIINSWKLLAGHPVNIKRVAAGKNPANSIWPWGQGRAPAMPQFREKYGLTGSVISAVDLIKGLGAYAGLDVINVPGATGYLDTDYSAKARYALKSLEERDFVFVHIEAPDEAGHEGMVEEKVKAIENIDKKVVGPMLDGMRRLGDFRLMVLPDHPTPLSIKTHARDPVPYIIYDSRHVIDTGKTYDERSVSDGFFIGQGFKLMDLFIRDAV</sequence>
<dbReference type="EC" id="5.4.2.12" evidence="5"/>
<dbReference type="STRING" id="1041930.Mtc_1004"/>
<dbReference type="InterPro" id="IPR017850">
    <property type="entry name" value="Alkaline_phosphatase_core_sf"/>
</dbReference>